<sequence length="323" mass="33611">MRVETLLFLLTASLLGPSSSFTGIPTAFKRPQQFQSSASSDHGGTSSALHFIDINSLIVAASDVVGEAGTEVAVASLSAGVVASRVALTAGFVGAAVKFGNFAKTLETADDRLLTVMQANAPLVVDKNEEMAAGVPATKIKVETEVAKEEEEVKVEAAVAVVDEKVKMEEKKKEEKAKAPAAVVTAPAPAPVAAPSPAPAPAAPKKEDISAKVDAAAKKALADKAAAEIAAAEKSLVIAQQRKDDLLAAKELAAKTALKKESEAVLEKLKKKEAELDEVQVATFPVDKDLKKNGLLKKKRVVVPLLVGAVVGVLKFTGKVLFF</sequence>
<evidence type="ECO:0000256" key="2">
    <source>
        <dbReference type="SAM" id="SignalP"/>
    </source>
</evidence>
<reference evidence="4" key="1">
    <citation type="journal article" date="2023" name="Commun. Biol.">
        <title>Genome analysis of Parmales, the sister group of diatoms, reveals the evolutionary specialization of diatoms from phago-mixotrophs to photoautotrophs.</title>
        <authorList>
            <person name="Ban H."/>
            <person name="Sato S."/>
            <person name="Yoshikawa S."/>
            <person name="Yamada K."/>
            <person name="Nakamura Y."/>
            <person name="Ichinomiya M."/>
            <person name="Sato N."/>
            <person name="Blanc-Mathieu R."/>
            <person name="Endo H."/>
            <person name="Kuwata A."/>
            <person name="Ogata H."/>
        </authorList>
    </citation>
    <scope>NUCLEOTIDE SEQUENCE [LARGE SCALE GENOMIC DNA]</scope>
    <source>
        <strain evidence="4">NIES 3699</strain>
    </source>
</reference>
<name>A0A9W7F2I4_9STRA</name>
<dbReference type="AlphaFoldDB" id="A0A9W7F2I4"/>
<organism evidence="3 4">
    <name type="scientific">Triparma verrucosa</name>
    <dbReference type="NCBI Taxonomy" id="1606542"/>
    <lineage>
        <taxon>Eukaryota</taxon>
        <taxon>Sar</taxon>
        <taxon>Stramenopiles</taxon>
        <taxon>Ochrophyta</taxon>
        <taxon>Bolidophyceae</taxon>
        <taxon>Parmales</taxon>
        <taxon>Triparmaceae</taxon>
        <taxon>Triparma</taxon>
    </lineage>
</organism>
<keyword evidence="4" id="KW-1185">Reference proteome</keyword>
<accession>A0A9W7F2I4</accession>
<keyword evidence="2" id="KW-0732">Signal</keyword>
<feature type="signal peptide" evidence="2">
    <location>
        <begin position="1"/>
        <end position="20"/>
    </location>
</feature>
<keyword evidence="1" id="KW-0175">Coiled coil</keyword>
<evidence type="ECO:0000313" key="4">
    <source>
        <dbReference type="Proteomes" id="UP001165160"/>
    </source>
</evidence>
<comment type="caution">
    <text evidence="3">The sequence shown here is derived from an EMBL/GenBank/DDBJ whole genome shotgun (WGS) entry which is preliminary data.</text>
</comment>
<feature type="coiled-coil region" evidence="1">
    <location>
        <begin position="222"/>
        <end position="282"/>
    </location>
</feature>
<proteinExistence type="predicted"/>
<dbReference type="Proteomes" id="UP001165160">
    <property type="component" value="Unassembled WGS sequence"/>
</dbReference>
<feature type="chain" id="PRO_5040867168" evidence="2">
    <location>
        <begin position="21"/>
        <end position="323"/>
    </location>
</feature>
<evidence type="ECO:0000256" key="1">
    <source>
        <dbReference type="SAM" id="Coils"/>
    </source>
</evidence>
<dbReference type="EMBL" id="BRXX01000221">
    <property type="protein sequence ID" value="GMH98578.1"/>
    <property type="molecule type" value="Genomic_DNA"/>
</dbReference>
<protein>
    <submittedName>
        <fullName evidence="3">Uncharacterized protein</fullName>
    </submittedName>
</protein>
<evidence type="ECO:0000313" key="3">
    <source>
        <dbReference type="EMBL" id="GMH98578.1"/>
    </source>
</evidence>
<gene>
    <name evidence="3" type="ORF">TrVE_jg8448</name>
</gene>